<comment type="subunit">
    <text evidence="2">Monomer.</text>
</comment>
<dbReference type="InterPro" id="IPR001064">
    <property type="entry name" value="Beta/gamma_crystallin"/>
</dbReference>
<dbReference type="Gene3D" id="2.60.20.10">
    <property type="entry name" value="Crystallins"/>
    <property type="match status" value="1"/>
</dbReference>
<dbReference type="STRING" id="113540.ENSSFOP00015042676"/>
<evidence type="ECO:0000256" key="1">
    <source>
        <dbReference type="ARBA" id="ARBA00009646"/>
    </source>
</evidence>
<name>A0A0P7YMW5_SCLFO</name>
<dbReference type="Proteomes" id="UP000034805">
    <property type="component" value="Unassembled WGS sequence"/>
</dbReference>
<evidence type="ECO:0000256" key="2">
    <source>
        <dbReference type="ARBA" id="ARBA00011245"/>
    </source>
</evidence>
<dbReference type="GO" id="GO:0007601">
    <property type="term" value="P:visual perception"/>
    <property type="evidence" value="ECO:0007669"/>
    <property type="project" value="TreeGrafter"/>
</dbReference>
<evidence type="ECO:0000256" key="4">
    <source>
        <dbReference type="SAM" id="MobiDB-lite"/>
    </source>
</evidence>
<evidence type="ECO:0000256" key="3">
    <source>
        <dbReference type="ARBA" id="ARBA00022737"/>
    </source>
</evidence>
<dbReference type="SUPFAM" id="SSF49695">
    <property type="entry name" value="gamma-Crystallin-like"/>
    <property type="match status" value="1"/>
</dbReference>
<organism evidence="5 6">
    <name type="scientific">Scleropages formosus</name>
    <name type="common">Asian bonytongue</name>
    <name type="synonym">Osteoglossum formosum</name>
    <dbReference type="NCBI Taxonomy" id="113540"/>
    <lineage>
        <taxon>Eukaryota</taxon>
        <taxon>Metazoa</taxon>
        <taxon>Chordata</taxon>
        <taxon>Craniata</taxon>
        <taxon>Vertebrata</taxon>
        <taxon>Euteleostomi</taxon>
        <taxon>Actinopterygii</taxon>
        <taxon>Neopterygii</taxon>
        <taxon>Teleostei</taxon>
        <taxon>Osteoglossocephala</taxon>
        <taxon>Osteoglossomorpha</taxon>
        <taxon>Osteoglossiformes</taxon>
        <taxon>Osteoglossidae</taxon>
        <taxon>Scleropages</taxon>
    </lineage>
</organism>
<dbReference type="GO" id="GO:0002088">
    <property type="term" value="P:lens development in camera-type eye"/>
    <property type="evidence" value="ECO:0007669"/>
    <property type="project" value="TreeGrafter"/>
</dbReference>
<reference evidence="5 6" key="1">
    <citation type="submission" date="2015-08" db="EMBL/GenBank/DDBJ databases">
        <title>The genome of the Asian arowana (Scleropages formosus).</title>
        <authorList>
            <person name="Tan M.H."/>
            <person name="Gan H.M."/>
            <person name="Croft L.J."/>
            <person name="Austin C.M."/>
        </authorList>
    </citation>
    <scope>NUCLEOTIDE SEQUENCE [LARGE SCALE GENOMIC DNA]</scope>
    <source>
        <strain evidence="5">Aro1</strain>
    </source>
</reference>
<gene>
    <name evidence="5" type="ORF">Z043_112067</name>
</gene>
<dbReference type="GO" id="GO:0005212">
    <property type="term" value="F:structural constituent of eye lens"/>
    <property type="evidence" value="ECO:0007669"/>
    <property type="project" value="TreeGrafter"/>
</dbReference>
<dbReference type="InterPro" id="IPR011024">
    <property type="entry name" value="G_crystallin-like"/>
</dbReference>
<proteinExistence type="inferred from homology"/>
<dbReference type="InterPro" id="IPR050252">
    <property type="entry name" value="Beta/Gamma-Crystallin"/>
</dbReference>
<evidence type="ECO:0000313" key="5">
    <source>
        <dbReference type="EMBL" id="KPP69196.1"/>
    </source>
</evidence>
<dbReference type="AlphaFoldDB" id="A0A0P7YMW5"/>
<sequence>MFVVVGVFLLGFYFTGGNASLGRSWRSAGSARPSGPRFREPGQLHPRGERRLDLLRPPDFRGQQHILERGDYPDFQLWNAHRPQRPHGLLQARENGPAPLLLLHIERHRIELFEDRNFRGRCVDFCENCPFRQGRGFPSSRINSLRGDGDSA</sequence>
<dbReference type="EMBL" id="JARO02004081">
    <property type="protein sequence ID" value="KPP69196.1"/>
    <property type="molecule type" value="Genomic_DNA"/>
</dbReference>
<keyword evidence="3" id="KW-0677">Repeat</keyword>
<accession>A0A0P7YMW5</accession>
<protein>
    <submittedName>
        <fullName evidence="5">Uncharacterized protein</fullName>
    </submittedName>
</protein>
<comment type="caution">
    <text evidence="5">The sequence shown here is derived from an EMBL/GenBank/DDBJ whole genome shotgun (WGS) entry which is preliminary data.</text>
</comment>
<comment type="similarity">
    <text evidence="1">Belongs to the beta/gamma-crystallin family.</text>
</comment>
<feature type="region of interest" description="Disordered" evidence="4">
    <location>
        <begin position="23"/>
        <end position="43"/>
    </location>
</feature>
<dbReference type="PANTHER" id="PTHR11818:SF22">
    <property type="entry name" value="GAMMA-CRYSTALLIN N"/>
    <property type="match status" value="1"/>
</dbReference>
<evidence type="ECO:0000313" key="6">
    <source>
        <dbReference type="Proteomes" id="UP000034805"/>
    </source>
</evidence>
<dbReference type="PRINTS" id="PR01367">
    <property type="entry name" value="BGCRYSTALLIN"/>
</dbReference>
<dbReference type="PANTHER" id="PTHR11818">
    <property type="entry name" value="BETA/GAMMA CRYSTALLIN"/>
    <property type="match status" value="1"/>
</dbReference>